<feature type="compositionally biased region" description="Low complexity" evidence="1">
    <location>
        <begin position="199"/>
        <end position="238"/>
    </location>
</feature>
<feature type="compositionally biased region" description="Basic and acidic residues" evidence="1">
    <location>
        <begin position="166"/>
        <end position="176"/>
    </location>
</feature>
<gene>
    <name evidence="2" type="ORF">HCN56_14135</name>
</gene>
<protein>
    <recommendedName>
        <fullName evidence="4">Nucleic acid/nucleotide deaminase of polymorphic system toxin</fullName>
    </recommendedName>
</protein>
<feature type="compositionally biased region" description="Pro residues" evidence="1">
    <location>
        <begin position="388"/>
        <end position="406"/>
    </location>
</feature>
<dbReference type="InterPro" id="IPR032722">
    <property type="entry name" value="Deaminase_XOO_2897"/>
</dbReference>
<evidence type="ECO:0008006" key="4">
    <source>
        <dbReference type="Google" id="ProtNLM"/>
    </source>
</evidence>
<dbReference type="Proteomes" id="UP000578686">
    <property type="component" value="Unassembled WGS sequence"/>
</dbReference>
<sequence>MVTFAQAQERAERWVNASVAADARRAVVVREFDLGFVAWAEGPAGHPTGGRLVIARDSGETTLWPGLPVDAVIDAYLARYGDVPAAPEPEQEPPAVDLEATSFLLTPPQWLQEAADRAGIPDNRPGTPADSAPTDDTADGAPEAADAADAADAPVGAHGTPGAGLRPEDVPEHVGPEDDESQPAESAGQPVDPFAVLNPQAEAEPGAAPGTRAAPGGTPGGSPWDATDTSGTGSDDASMPPPATVFSTPVVNQPDSPAGPEGADLADAEARTAIMPARGELPATAVHQAVPGRQTPTPPPPPGPPPSARATGAADIAEADTAKASAASRDPQTGGDSSYVPTQMVSAVDLKRQSQAAKRDTPPPPPPPVGTGGGDGVHHAATMLAHATPPPGPAGSTPPPPSPPPSHGGGLGAATPPPASGAYGYPQSRPTVGSGYMAVLRYRAPDGSEARLIRRSTPGTPHPEWQLLHELHALGVPPQQVIELHTELQSCSLPGGYCSRMIQETWPQVRVTHTAPYGSDHGSRQAGVRHLVEHQDELEQYADGPARTAPVRVPVPSVPTAPAVGLDVIGQELQQAFGPQGVFRFDQQSVSRQGVPDIVAQTLVWSGVPLEIGPFFWAQARPGTPIPTLAELAQERGVQPASDAGSYLVVGNDFGRQLCVQYGTAYIVAVPVEAGPGGAPARPQFVNSSLPQFARSMALLGRMWRLRFGLTPEQAGHWTSDFQLELASLDGQALADPENWWSVLVEQMWDGLL</sequence>
<evidence type="ECO:0000313" key="2">
    <source>
        <dbReference type="EMBL" id="NJQ06693.1"/>
    </source>
</evidence>
<reference evidence="2 3" key="1">
    <citation type="submission" date="2020-03" db="EMBL/GenBank/DDBJ databases">
        <title>Draft genome of Streptomyces sp. ventii, isolated from the Axial Seamount in the Pacific Ocean, and resequencing of the two type strains Streptomyces lonarensis strain NCL 716 and Streptomyces bohaiensis strain 11A07.</title>
        <authorList>
            <person name="Loughran R.M."/>
            <person name="Pfannmuller K.M."/>
            <person name="Wasson B.J."/>
            <person name="Deadmond M.C."/>
            <person name="Paddock B.E."/>
            <person name="Koyack M.J."/>
            <person name="Gallegos D.A."/>
            <person name="Mitchell E.A."/>
            <person name="Ushijima B."/>
            <person name="Saw J.H."/>
            <person name="Mcphail K.L."/>
            <person name="Videau P."/>
        </authorList>
    </citation>
    <scope>NUCLEOTIDE SEQUENCE [LARGE SCALE GENOMIC DNA]</scope>
    <source>
        <strain evidence="2 3">NCL716</strain>
    </source>
</reference>
<organism evidence="2 3">
    <name type="scientific">Streptomyces lonarensis</name>
    <dbReference type="NCBI Taxonomy" id="700599"/>
    <lineage>
        <taxon>Bacteria</taxon>
        <taxon>Bacillati</taxon>
        <taxon>Actinomycetota</taxon>
        <taxon>Actinomycetes</taxon>
        <taxon>Kitasatosporales</taxon>
        <taxon>Streptomycetaceae</taxon>
        <taxon>Streptomyces</taxon>
    </lineage>
</organism>
<proteinExistence type="predicted"/>
<feature type="region of interest" description="Disordered" evidence="1">
    <location>
        <begin position="118"/>
        <end position="427"/>
    </location>
</feature>
<dbReference type="InterPro" id="IPR025851">
    <property type="entry name" value="SUKH-4"/>
</dbReference>
<accession>A0A7X6D1W7</accession>
<keyword evidence="3" id="KW-1185">Reference proteome</keyword>
<dbReference type="Pfam" id="PF14440">
    <property type="entry name" value="XOO_2897-deam"/>
    <property type="match status" value="1"/>
</dbReference>
<dbReference type="EMBL" id="JAAVJD010000102">
    <property type="protein sequence ID" value="NJQ06693.1"/>
    <property type="molecule type" value="Genomic_DNA"/>
</dbReference>
<dbReference type="Pfam" id="PF14435">
    <property type="entry name" value="SUKH-4"/>
    <property type="match status" value="1"/>
</dbReference>
<feature type="compositionally biased region" description="Polar residues" evidence="1">
    <location>
        <begin position="330"/>
        <end position="345"/>
    </location>
</feature>
<feature type="compositionally biased region" description="Pro residues" evidence="1">
    <location>
        <begin position="296"/>
        <end position="307"/>
    </location>
</feature>
<feature type="compositionally biased region" description="Polar residues" evidence="1">
    <location>
        <begin position="245"/>
        <end position="255"/>
    </location>
</feature>
<feature type="compositionally biased region" description="Low complexity" evidence="1">
    <location>
        <begin position="125"/>
        <end position="157"/>
    </location>
</feature>
<dbReference type="AlphaFoldDB" id="A0A7X6D1W7"/>
<evidence type="ECO:0000313" key="3">
    <source>
        <dbReference type="Proteomes" id="UP000578686"/>
    </source>
</evidence>
<feature type="compositionally biased region" description="Basic and acidic residues" evidence="1">
    <location>
        <begin position="349"/>
        <end position="361"/>
    </location>
</feature>
<name>A0A7X6D1W7_9ACTN</name>
<evidence type="ECO:0000256" key="1">
    <source>
        <dbReference type="SAM" id="MobiDB-lite"/>
    </source>
</evidence>
<dbReference type="RefSeq" id="WP_167971031.1">
    <property type="nucleotide sequence ID" value="NZ_JAAVJD010000102.1"/>
</dbReference>
<comment type="caution">
    <text evidence="2">The sequence shown here is derived from an EMBL/GenBank/DDBJ whole genome shotgun (WGS) entry which is preliminary data.</text>
</comment>